<evidence type="ECO:0000313" key="3">
    <source>
        <dbReference type="EMBL" id="MCL2914983.1"/>
    </source>
</evidence>
<name>A0ABT0N919_9GAMM</name>
<dbReference type="Proteomes" id="UP001202831">
    <property type="component" value="Unassembled WGS sequence"/>
</dbReference>
<dbReference type="InterPro" id="IPR013702">
    <property type="entry name" value="FIST_domain_N"/>
</dbReference>
<feature type="domain" description="FIST C-domain" evidence="2">
    <location>
        <begin position="217"/>
        <end position="354"/>
    </location>
</feature>
<dbReference type="EMBL" id="JAKIKT010000005">
    <property type="protein sequence ID" value="MCL2914983.1"/>
    <property type="molecule type" value="Genomic_DNA"/>
</dbReference>
<proteinExistence type="predicted"/>
<protein>
    <submittedName>
        <fullName evidence="3">FIST C-terminal domain-containing protein</fullName>
    </submittedName>
</protein>
<dbReference type="RefSeq" id="WP_249249594.1">
    <property type="nucleotide sequence ID" value="NZ_JAKIKT010000005.1"/>
</dbReference>
<dbReference type="PANTHER" id="PTHR40252:SF2">
    <property type="entry name" value="BLR0328 PROTEIN"/>
    <property type="match status" value="1"/>
</dbReference>
<keyword evidence="4" id="KW-1185">Reference proteome</keyword>
<accession>A0ABT0N919</accession>
<evidence type="ECO:0000259" key="1">
    <source>
        <dbReference type="SMART" id="SM00897"/>
    </source>
</evidence>
<dbReference type="InterPro" id="IPR019494">
    <property type="entry name" value="FIST_C"/>
</dbReference>
<organism evidence="3 4">
    <name type="scientific">Shewanella corallii</name>
    <dbReference type="NCBI Taxonomy" id="560080"/>
    <lineage>
        <taxon>Bacteria</taxon>
        <taxon>Pseudomonadati</taxon>
        <taxon>Pseudomonadota</taxon>
        <taxon>Gammaproteobacteria</taxon>
        <taxon>Alteromonadales</taxon>
        <taxon>Shewanellaceae</taxon>
        <taxon>Shewanella</taxon>
    </lineage>
</organism>
<dbReference type="Pfam" id="PF10442">
    <property type="entry name" value="FIST_C"/>
    <property type="match status" value="1"/>
</dbReference>
<evidence type="ECO:0000259" key="2">
    <source>
        <dbReference type="SMART" id="SM01204"/>
    </source>
</evidence>
<feature type="domain" description="FIST" evidence="1">
    <location>
        <begin position="22"/>
        <end position="216"/>
    </location>
</feature>
<evidence type="ECO:0000313" key="4">
    <source>
        <dbReference type="Proteomes" id="UP001202831"/>
    </source>
</evidence>
<gene>
    <name evidence="3" type="ORF">L2725_14580</name>
</gene>
<reference evidence="3 4" key="1">
    <citation type="submission" date="2022-01" db="EMBL/GenBank/DDBJ databases">
        <title>Whole genome-based taxonomy of the Shewanellaceae.</title>
        <authorList>
            <person name="Martin-Rodriguez A.J."/>
        </authorList>
    </citation>
    <scope>NUCLEOTIDE SEQUENCE [LARGE SCALE GENOMIC DNA]</scope>
    <source>
        <strain evidence="3 4">DSM 21332</strain>
    </source>
</reference>
<dbReference type="PANTHER" id="PTHR40252">
    <property type="entry name" value="BLR0328 PROTEIN"/>
    <property type="match status" value="1"/>
</dbReference>
<comment type="caution">
    <text evidence="3">The sequence shown here is derived from an EMBL/GenBank/DDBJ whole genome shotgun (WGS) entry which is preliminary data.</text>
</comment>
<dbReference type="Pfam" id="PF08495">
    <property type="entry name" value="FIST"/>
    <property type="match status" value="1"/>
</dbReference>
<dbReference type="SMART" id="SM00897">
    <property type="entry name" value="FIST"/>
    <property type="match status" value="1"/>
</dbReference>
<dbReference type="SMART" id="SM01204">
    <property type="entry name" value="FIST_C"/>
    <property type="match status" value="1"/>
</dbReference>
<sequence length="380" mass="41077">MFTQQLRLVDSQWNNEVNAQIANCSQVLMIVMGDLCANKDALRKLREQIPQAQMVGATTSGEFLNDGLEDNGLSATLIGFRCTQIRAIAKLIETPQDSYNTGASIASELNADDLQLILVFSDGLEVFGSDLTRGLTENCHDSVAITGGLAGDDSKFEKTYTLLNDSVVSKQIVAVGLYGQNLSVSHASRGGWTPFGPERLVTASQGHELLELDHQPALDVYKSYLGDLVDQLPGIGLRYPLEILQPGSDTKLVRTMLAIDESRQSITFAGGIPKGSTARLMRANVDAIIDGAAGAIQICTEQLAEPQLALLVSCVGRKQILKQMADEELEVVRDALPATTMICGFYSYGEICPTDNCHRAELHNQTMTITCISELGCTDC</sequence>